<protein>
    <submittedName>
        <fullName evidence="1">Uncharacterized protein</fullName>
    </submittedName>
</protein>
<evidence type="ECO:0000313" key="2">
    <source>
        <dbReference type="Proteomes" id="UP000789359"/>
    </source>
</evidence>
<reference evidence="1 2" key="1">
    <citation type="submission" date="2020-11" db="EMBL/GenBank/DDBJ databases">
        <authorList>
            <person name="Peeters C."/>
        </authorList>
    </citation>
    <scope>NUCLEOTIDE SEQUENCE [LARGE SCALE GENOMIC DNA]</scope>
    <source>
        <strain evidence="1 2">LMG 8286</strain>
    </source>
</reference>
<name>A0ABN7K9M2_9BACT</name>
<dbReference type="Proteomes" id="UP000789359">
    <property type="component" value="Unassembled WGS sequence"/>
</dbReference>
<keyword evidence="2" id="KW-1185">Reference proteome</keyword>
<gene>
    <name evidence="1" type="ORF">LMG8286_01054</name>
</gene>
<evidence type="ECO:0000313" key="1">
    <source>
        <dbReference type="EMBL" id="CAD7287978.1"/>
    </source>
</evidence>
<dbReference type="EMBL" id="CAJHOE010000002">
    <property type="protein sequence ID" value="CAD7287978.1"/>
    <property type="molecule type" value="Genomic_DNA"/>
</dbReference>
<comment type="caution">
    <text evidence="1">The sequence shown here is derived from an EMBL/GenBank/DDBJ whole genome shotgun (WGS) entry which is preliminary data.</text>
</comment>
<organism evidence="1 2">
    <name type="scientific">Campylobacter suis</name>
    <dbReference type="NCBI Taxonomy" id="2790657"/>
    <lineage>
        <taxon>Bacteria</taxon>
        <taxon>Pseudomonadati</taxon>
        <taxon>Campylobacterota</taxon>
        <taxon>Epsilonproteobacteria</taxon>
        <taxon>Campylobacterales</taxon>
        <taxon>Campylobacteraceae</taxon>
        <taxon>Campylobacter</taxon>
    </lineage>
</organism>
<proteinExistence type="predicted"/>
<accession>A0ABN7K9M2</accession>
<dbReference type="RefSeq" id="WP_230056823.1">
    <property type="nucleotide sequence ID" value="NZ_CAJHOE010000002.1"/>
</dbReference>
<sequence>MAKDAELVNFSEDHELNNILKKHGKSQSADNRKVLVELGKEAKAALGGKRVLTQDEFGEFLKDKLGKLA</sequence>